<dbReference type="EMBL" id="UYYF01001466">
    <property type="protein sequence ID" value="VDM99897.1"/>
    <property type="molecule type" value="Genomic_DNA"/>
</dbReference>
<dbReference type="GO" id="GO:0009986">
    <property type="term" value="C:cell surface"/>
    <property type="evidence" value="ECO:0007669"/>
    <property type="project" value="InterPro"/>
</dbReference>
<name>A0A0N5CT80_THECL</name>
<comment type="similarity">
    <text evidence="2">Belongs to the nematode transthyretin-like family.</text>
</comment>
<evidence type="ECO:0000256" key="5">
    <source>
        <dbReference type="SAM" id="SignalP"/>
    </source>
</evidence>
<keyword evidence="4 5" id="KW-0732">Signal</keyword>
<proteinExistence type="inferred from homology"/>
<gene>
    <name evidence="6" type="ORF">TCLT_LOCUS3431</name>
</gene>
<evidence type="ECO:0000313" key="8">
    <source>
        <dbReference type="WBParaSite" id="TCLT_0000343801-mRNA-1"/>
    </source>
</evidence>
<sequence>MLIIAIVVSIILYQSHGISLNLSGKKQCVGAVGQVVCSGQPSPYVFVALYNEDRNAYFNTNDIVRYVYTNETGHFAIFGCVSKEPAIVPKLHIYHRCHDESVICPLYLEIYIPYRHVKTMYTYTDEIDLAKINGSIHFMDIVDVTYRSGMEHTSCARFFVSDTFMIFKL</sequence>
<keyword evidence="7" id="KW-1185">Reference proteome</keyword>
<comment type="subcellular location">
    <subcellularLocation>
        <location evidence="1">Secreted</location>
    </subcellularLocation>
</comment>
<dbReference type="InterPro" id="IPR001534">
    <property type="entry name" value="Transthyretin-like"/>
</dbReference>
<dbReference type="WBParaSite" id="TCLT_0000343801-mRNA-1">
    <property type="protein sequence ID" value="TCLT_0000343801-mRNA-1"/>
    <property type="gene ID" value="TCLT_0000343801"/>
</dbReference>
<dbReference type="GO" id="GO:0005576">
    <property type="term" value="C:extracellular region"/>
    <property type="evidence" value="ECO:0007669"/>
    <property type="project" value="UniProtKB-SubCell"/>
</dbReference>
<evidence type="ECO:0000313" key="6">
    <source>
        <dbReference type="EMBL" id="VDM99897.1"/>
    </source>
</evidence>
<dbReference type="AlphaFoldDB" id="A0A0N5CT80"/>
<organism evidence="8">
    <name type="scientific">Thelazia callipaeda</name>
    <name type="common">Oriental eyeworm</name>
    <name type="synonym">Parasitic nematode</name>
    <dbReference type="NCBI Taxonomy" id="103827"/>
    <lineage>
        <taxon>Eukaryota</taxon>
        <taxon>Metazoa</taxon>
        <taxon>Ecdysozoa</taxon>
        <taxon>Nematoda</taxon>
        <taxon>Chromadorea</taxon>
        <taxon>Rhabditida</taxon>
        <taxon>Spirurina</taxon>
        <taxon>Spiruromorpha</taxon>
        <taxon>Thelazioidea</taxon>
        <taxon>Thelaziidae</taxon>
        <taxon>Thelazia</taxon>
    </lineage>
</organism>
<dbReference type="OrthoDB" id="5908930at2759"/>
<evidence type="ECO:0000313" key="7">
    <source>
        <dbReference type="Proteomes" id="UP000276776"/>
    </source>
</evidence>
<dbReference type="InterPro" id="IPR038479">
    <property type="entry name" value="Transthyretin-like_sf"/>
</dbReference>
<dbReference type="PANTHER" id="PTHR21700">
    <property type="entry name" value="TRANSTHYRETIN-LIKE FAMILY PROTEIN-RELATED"/>
    <property type="match status" value="1"/>
</dbReference>
<dbReference type="Gene3D" id="2.60.40.3330">
    <property type="match status" value="1"/>
</dbReference>
<reference evidence="6 7" key="2">
    <citation type="submission" date="2018-11" db="EMBL/GenBank/DDBJ databases">
        <authorList>
            <consortium name="Pathogen Informatics"/>
        </authorList>
    </citation>
    <scope>NUCLEOTIDE SEQUENCE [LARGE SCALE GENOMIC DNA]</scope>
</reference>
<evidence type="ECO:0000256" key="3">
    <source>
        <dbReference type="ARBA" id="ARBA00022525"/>
    </source>
</evidence>
<evidence type="ECO:0000256" key="4">
    <source>
        <dbReference type="ARBA" id="ARBA00022729"/>
    </source>
</evidence>
<evidence type="ECO:0000256" key="1">
    <source>
        <dbReference type="ARBA" id="ARBA00004613"/>
    </source>
</evidence>
<accession>A0A0N5CT80</accession>
<reference evidence="8" key="1">
    <citation type="submission" date="2017-02" db="UniProtKB">
        <authorList>
            <consortium name="WormBaseParasite"/>
        </authorList>
    </citation>
    <scope>IDENTIFICATION</scope>
</reference>
<dbReference type="Proteomes" id="UP000276776">
    <property type="component" value="Unassembled WGS sequence"/>
</dbReference>
<dbReference type="Pfam" id="PF01060">
    <property type="entry name" value="TTR-52"/>
    <property type="match status" value="1"/>
</dbReference>
<protein>
    <submittedName>
        <fullName evidence="8">ZP domain-containing protein</fullName>
    </submittedName>
</protein>
<feature type="chain" id="PRO_5043126445" evidence="5">
    <location>
        <begin position="18"/>
        <end position="169"/>
    </location>
</feature>
<keyword evidence="3" id="KW-0964">Secreted</keyword>
<feature type="signal peptide" evidence="5">
    <location>
        <begin position="1"/>
        <end position="17"/>
    </location>
</feature>
<evidence type="ECO:0000256" key="2">
    <source>
        <dbReference type="ARBA" id="ARBA00010112"/>
    </source>
</evidence>